<name>A0A1H3XE04_9FIRM</name>
<proteinExistence type="predicted"/>
<keyword evidence="2" id="KW-1185">Reference proteome</keyword>
<gene>
    <name evidence="1" type="ORF">SAMN04515656_1027</name>
</gene>
<organism evidence="1 2">
    <name type="scientific">Eubacterium aggregans</name>
    <dbReference type="NCBI Taxonomy" id="81409"/>
    <lineage>
        <taxon>Bacteria</taxon>
        <taxon>Bacillati</taxon>
        <taxon>Bacillota</taxon>
        <taxon>Clostridia</taxon>
        <taxon>Eubacteriales</taxon>
        <taxon>Eubacteriaceae</taxon>
        <taxon>Eubacterium</taxon>
    </lineage>
</organism>
<dbReference type="AlphaFoldDB" id="A0A1H3XE04"/>
<dbReference type="Proteomes" id="UP000199394">
    <property type="component" value="Unassembled WGS sequence"/>
</dbReference>
<dbReference type="STRING" id="81409.SAMN04515656_1027"/>
<dbReference type="RefSeq" id="WP_090304307.1">
    <property type="nucleotide sequence ID" value="NZ_FNRK01000002.1"/>
</dbReference>
<evidence type="ECO:0000313" key="1">
    <source>
        <dbReference type="EMBL" id="SDZ97181.1"/>
    </source>
</evidence>
<reference evidence="1 2" key="1">
    <citation type="submission" date="2016-10" db="EMBL/GenBank/DDBJ databases">
        <authorList>
            <person name="de Groot N.N."/>
        </authorList>
    </citation>
    <scope>NUCLEOTIDE SEQUENCE [LARGE SCALE GENOMIC DNA]</scope>
    <source>
        <strain evidence="1 2">SR12</strain>
    </source>
</reference>
<dbReference type="EMBL" id="FNRK01000002">
    <property type="protein sequence ID" value="SDZ97181.1"/>
    <property type="molecule type" value="Genomic_DNA"/>
</dbReference>
<dbReference type="OrthoDB" id="1846582at2"/>
<sequence length="118" mass="13338">MEQIYAIRPAPVEVFDLGKQTDIILRRDIQEITKNMEQAADGEETETYTVYSCNEVQIRKEGHLSAEEVTEDAQRLWEEAISGKTIGPTIEQRISALETAQLAMIDMTMAAMAVEMEE</sequence>
<accession>A0A1H3XE04</accession>
<evidence type="ECO:0000313" key="2">
    <source>
        <dbReference type="Proteomes" id="UP000199394"/>
    </source>
</evidence>
<protein>
    <submittedName>
        <fullName evidence="1">Uncharacterized protein</fullName>
    </submittedName>
</protein>